<dbReference type="Pfam" id="PF02863">
    <property type="entry name" value="Arg_repressor_C"/>
    <property type="match status" value="1"/>
</dbReference>
<dbReference type="AlphaFoldDB" id="E6K027"/>
<dbReference type="SUPFAM" id="SSF55252">
    <property type="entry name" value="C-terminal domain of arginine repressor"/>
    <property type="match status" value="1"/>
</dbReference>
<evidence type="ECO:0000256" key="1">
    <source>
        <dbReference type="ARBA" id="ARBA00004496"/>
    </source>
</evidence>
<feature type="domain" description="Arginine repressor C-terminal" evidence="10">
    <location>
        <begin position="119"/>
        <end position="176"/>
    </location>
</feature>
<dbReference type="PANTHER" id="PTHR34471:SF1">
    <property type="entry name" value="ARGININE REPRESSOR"/>
    <property type="match status" value="1"/>
</dbReference>
<evidence type="ECO:0000256" key="8">
    <source>
        <dbReference type="HAMAP-Rule" id="MF_00173"/>
    </source>
</evidence>
<dbReference type="eggNOG" id="COG1438">
    <property type="taxonomic scope" value="Bacteria"/>
</dbReference>
<keyword evidence="7 8" id="KW-0804">Transcription</keyword>
<dbReference type="Gene3D" id="1.10.10.10">
    <property type="entry name" value="Winged helix-like DNA-binding domain superfamily/Winged helix DNA-binding domain"/>
    <property type="match status" value="1"/>
</dbReference>
<evidence type="ECO:0000259" key="10">
    <source>
        <dbReference type="Pfam" id="PF02863"/>
    </source>
</evidence>
<evidence type="ECO:0000256" key="2">
    <source>
        <dbReference type="ARBA" id="ARBA00008316"/>
    </source>
</evidence>
<keyword evidence="8" id="KW-0028">Amino-acid biosynthesis</keyword>
<dbReference type="InterPro" id="IPR020900">
    <property type="entry name" value="Arg_repress_DNA-bd"/>
</dbReference>
<dbReference type="PRINTS" id="PR01467">
    <property type="entry name" value="ARGREPRESSOR"/>
</dbReference>
<gene>
    <name evidence="8" type="primary">argR</name>
    <name evidence="11" type="ORF">HMPREF0620_1144</name>
</gene>
<dbReference type="PATRIC" id="fig|864564.6.peg.565"/>
<dbReference type="InterPro" id="IPR020899">
    <property type="entry name" value="Arg_repress_C"/>
</dbReference>
<dbReference type="RefSeq" id="WP_006290568.1">
    <property type="nucleotide sequence ID" value="NZ_AP012333.1"/>
</dbReference>
<dbReference type="GO" id="GO:0003677">
    <property type="term" value="F:DNA binding"/>
    <property type="evidence" value="ECO:0007669"/>
    <property type="project" value="UniProtKB-KW"/>
</dbReference>
<keyword evidence="5 8" id="KW-0805">Transcription regulation</keyword>
<evidence type="ECO:0000256" key="6">
    <source>
        <dbReference type="ARBA" id="ARBA00023125"/>
    </source>
</evidence>
<evidence type="ECO:0000313" key="12">
    <source>
        <dbReference type="Proteomes" id="UP000004946"/>
    </source>
</evidence>
<dbReference type="PANTHER" id="PTHR34471">
    <property type="entry name" value="ARGININE REPRESSOR"/>
    <property type="match status" value="1"/>
</dbReference>
<dbReference type="InterPro" id="IPR036390">
    <property type="entry name" value="WH_DNA-bd_sf"/>
</dbReference>
<sequence length="195" mass="21362">MLQGDTRPSTRVARRDAIERILNSQDVNSQQQLQVLLSQQGIDVTQATLSRDLDEMKAIKIRHDDGSVAYALPTQDEIKRFARKSESESAYALISAGKKALGPDSFSRSEQRLSRVINGLVTSVDFANNLIVVKTSEGAAEYVGSAIDRQILSDILGTIAGDDTVMLVARNEEAARNRSLWILALASGENARKFN</sequence>
<keyword evidence="6 8" id="KW-0238">DNA-binding</keyword>
<dbReference type="GO" id="GO:0006526">
    <property type="term" value="P:L-arginine biosynthetic process"/>
    <property type="evidence" value="ECO:0007669"/>
    <property type="project" value="UniProtKB-UniPathway"/>
</dbReference>
<evidence type="ECO:0000256" key="5">
    <source>
        <dbReference type="ARBA" id="ARBA00023015"/>
    </source>
</evidence>
<dbReference type="GO" id="GO:0034618">
    <property type="term" value="F:arginine binding"/>
    <property type="evidence" value="ECO:0007669"/>
    <property type="project" value="InterPro"/>
</dbReference>
<dbReference type="Proteomes" id="UP000004946">
    <property type="component" value="Chromosome"/>
</dbReference>
<evidence type="ECO:0000313" key="11">
    <source>
        <dbReference type="EMBL" id="EFT84139.1"/>
    </source>
</evidence>
<feature type="domain" description="Arginine repressor DNA-binding" evidence="9">
    <location>
        <begin position="11"/>
        <end position="77"/>
    </location>
</feature>
<dbReference type="EMBL" id="AEON01000001">
    <property type="protein sequence ID" value="EFT84139.1"/>
    <property type="molecule type" value="Genomic_DNA"/>
</dbReference>
<dbReference type="InterPro" id="IPR036388">
    <property type="entry name" value="WH-like_DNA-bd_sf"/>
</dbReference>
<protein>
    <recommendedName>
        <fullName evidence="8">Arginine repressor</fullName>
    </recommendedName>
</protein>
<evidence type="ECO:0000256" key="4">
    <source>
        <dbReference type="ARBA" id="ARBA00022491"/>
    </source>
</evidence>
<comment type="similarity">
    <text evidence="2 8">Belongs to the ArgR family.</text>
</comment>
<comment type="pathway">
    <text evidence="8">Amino-acid biosynthesis; L-arginine biosynthesis [regulation].</text>
</comment>
<keyword evidence="4 8" id="KW-0678">Repressor</keyword>
<dbReference type="GO" id="GO:1900079">
    <property type="term" value="P:regulation of arginine biosynthetic process"/>
    <property type="evidence" value="ECO:0007669"/>
    <property type="project" value="UniProtKB-UniRule"/>
</dbReference>
<keyword evidence="12" id="KW-1185">Reference proteome</keyword>
<dbReference type="SUPFAM" id="SSF46785">
    <property type="entry name" value="Winged helix' DNA-binding domain"/>
    <property type="match status" value="1"/>
</dbReference>
<name>E6K027_PARDN</name>
<dbReference type="InterPro" id="IPR036251">
    <property type="entry name" value="Arg_repress_C_sf"/>
</dbReference>
<keyword evidence="8" id="KW-0055">Arginine biosynthesis</keyword>
<dbReference type="UniPathway" id="UPA00068"/>
<dbReference type="GO" id="GO:0005737">
    <property type="term" value="C:cytoplasm"/>
    <property type="evidence" value="ECO:0007669"/>
    <property type="project" value="UniProtKB-SubCell"/>
</dbReference>
<dbReference type="KEGG" id="pdo:PSDT_0513"/>
<dbReference type="GO" id="GO:0003700">
    <property type="term" value="F:DNA-binding transcription factor activity"/>
    <property type="evidence" value="ECO:0007669"/>
    <property type="project" value="UniProtKB-UniRule"/>
</dbReference>
<comment type="caution">
    <text evidence="11">The sequence shown here is derived from an EMBL/GenBank/DDBJ whole genome shotgun (WGS) entry which is preliminary data.</text>
</comment>
<comment type="function">
    <text evidence="8">Regulates arginine biosynthesis genes.</text>
</comment>
<reference evidence="11 12" key="1">
    <citation type="submission" date="2010-12" db="EMBL/GenBank/DDBJ databases">
        <authorList>
            <person name="Muzny D."/>
            <person name="Qin X."/>
            <person name="Buhay C."/>
            <person name="Dugan-Rocha S."/>
            <person name="Ding Y."/>
            <person name="Chen G."/>
            <person name="Hawes A."/>
            <person name="Holder M."/>
            <person name="Jhangiani S."/>
            <person name="Johnson A."/>
            <person name="Khan Z."/>
            <person name="Li Z."/>
            <person name="Liu W."/>
            <person name="Liu X."/>
            <person name="Perez L."/>
            <person name="Shen H."/>
            <person name="Wang Q."/>
            <person name="Watt J."/>
            <person name="Xi L."/>
            <person name="Xin Y."/>
            <person name="Zhou J."/>
            <person name="Deng J."/>
            <person name="Jiang H."/>
            <person name="Liu Y."/>
            <person name="Qu J."/>
            <person name="Song X.-Z."/>
            <person name="Zhang L."/>
            <person name="Villasana D."/>
            <person name="Johnson A."/>
            <person name="Liu J."/>
            <person name="Liyanage D."/>
            <person name="Lorensuhewa L."/>
            <person name="Robinson T."/>
            <person name="Song A."/>
            <person name="Song B.-B."/>
            <person name="Dinh H."/>
            <person name="Thornton R."/>
            <person name="Coyle M."/>
            <person name="Francisco L."/>
            <person name="Jackson L."/>
            <person name="Javaid M."/>
            <person name="Korchina V."/>
            <person name="Kovar C."/>
            <person name="Mata R."/>
            <person name="Mathew T."/>
            <person name="Ngo R."/>
            <person name="Nguyen L."/>
            <person name="Nguyen N."/>
            <person name="Okwuonu G."/>
            <person name="Ongeri F."/>
            <person name="Pham C."/>
            <person name="Simmons D."/>
            <person name="Wilczek-Boney K."/>
            <person name="Hale W."/>
            <person name="Jakkamsetti A."/>
            <person name="Pham P."/>
            <person name="Ruth R."/>
            <person name="San Lucas F."/>
            <person name="Warren J."/>
            <person name="Zhang J."/>
            <person name="Zhao Z."/>
            <person name="Zhou C."/>
            <person name="Zhu D."/>
            <person name="Lee S."/>
            <person name="Bess C."/>
            <person name="Blankenburg K."/>
            <person name="Forbes L."/>
            <person name="Fu Q."/>
            <person name="Gubbala S."/>
            <person name="Hirani K."/>
            <person name="Jayaseelan J.C."/>
            <person name="Lara F."/>
            <person name="Munidasa M."/>
            <person name="Palculict T."/>
            <person name="Patil S."/>
            <person name="Pu L.-L."/>
            <person name="Saada N."/>
            <person name="Tang L."/>
            <person name="Weissenberger G."/>
            <person name="Zhu Y."/>
            <person name="Hemphill L."/>
            <person name="Shang Y."/>
            <person name="Youmans B."/>
            <person name="Ayvaz T."/>
            <person name="Ross M."/>
            <person name="Santibanez J."/>
            <person name="Aqrawi P."/>
            <person name="Gross S."/>
            <person name="Joshi V."/>
            <person name="Fowler G."/>
            <person name="Nazareth L."/>
            <person name="Reid J."/>
            <person name="Worley K."/>
            <person name="Petrosino J."/>
            <person name="Highlander S."/>
            <person name="Gibbs R."/>
        </authorList>
    </citation>
    <scope>NUCLEOTIDE SEQUENCE [LARGE SCALE GENOMIC DNA]</scope>
    <source>
        <strain evidence="11 12">DSM 10105</strain>
    </source>
</reference>
<accession>E6K027</accession>
<comment type="subcellular location">
    <subcellularLocation>
        <location evidence="1 8">Cytoplasm</location>
    </subcellularLocation>
</comment>
<dbReference type="HAMAP" id="MF_00173">
    <property type="entry name" value="Arg_repressor"/>
    <property type="match status" value="1"/>
</dbReference>
<dbReference type="Gene3D" id="3.30.1360.40">
    <property type="match status" value="1"/>
</dbReference>
<dbReference type="InterPro" id="IPR001669">
    <property type="entry name" value="Arg_repress"/>
</dbReference>
<organism evidence="11 12">
    <name type="scientific">Parascardovia denticolens DSM 10105 = JCM 12538</name>
    <dbReference type="NCBI Taxonomy" id="864564"/>
    <lineage>
        <taxon>Bacteria</taxon>
        <taxon>Bacillati</taxon>
        <taxon>Actinomycetota</taxon>
        <taxon>Actinomycetes</taxon>
        <taxon>Bifidobacteriales</taxon>
        <taxon>Bifidobacteriaceae</taxon>
        <taxon>Parascardovia</taxon>
    </lineage>
</organism>
<dbReference type="GO" id="GO:0051259">
    <property type="term" value="P:protein complex oligomerization"/>
    <property type="evidence" value="ECO:0007669"/>
    <property type="project" value="InterPro"/>
</dbReference>
<dbReference type="Pfam" id="PF01316">
    <property type="entry name" value="Arg_repressor"/>
    <property type="match status" value="1"/>
</dbReference>
<proteinExistence type="inferred from homology"/>
<dbReference type="HOGENOM" id="CLU_097103_1_1_11"/>
<evidence type="ECO:0000256" key="3">
    <source>
        <dbReference type="ARBA" id="ARBA00022490"/>
    </source>
</evidence>
<evidence type="ECO:0000259" key="9">
    <source>
        <dbReference type="Pfam" id="PF01316"/>
    </source>
</evidence>
<keyword evidence="3 8" id="KW-0963">Cytoplasm</keyword>
<evidence type="ECO:0000256" key="7">
    <source>
        <dbReference type="ARBA" id="ARBA00023163"/>
    </source>
</evidence>